<proteinExistence type="predicted"/>
<gene>
    <name evidence="1" type="ORF">FA15DRAFT_710520</name>
</gene>
<evidence type="ECO:0000313" key="2">
    <source>
        <dbReference type="Proteomes" id="UP000307440"/>
    </source>
</evidence>
<protein>
    <submittedName>
        <fullName evidence="1">Uncharacterized protein</fullName>
    </submittedName>
</protein>
<dbReference type="STRING" id="230819.A0A5C3KDK2"/>
<dbReference type="AlphaFoldDB" id="A0A5C3KDK2"/>
<accession>A0A5C3KDK2</accession>
<keyword evidence="2" id="KW-1185">Reference proteome</keyword>
<dbReference type="Proteomes" id="UP000307440">
    <property type="component" value="Unassembled WGS sequence"/>
</dbReference>
<organism evidence="1 2">
    <name type="scientific">Coprinopsis marcescibilis</name>
    <name type="common">Agaric fungus</name>
    <name type="synonym">Psathyrella marcescibilis</name>
    <dbReference type="NCBI Taxonomy" id="230819"/>
    <lineage>
        <taxon>Eukaryota</taxon>
        <taxon>Fungi</taxon>
        <taxon>Dikarya</taxon>
        <taxon>Basidiomycota</taxon>
        <taxon>Agaricomycotina</taxon>
        <taxon>Agaricomycetes</taxon>
        <taxon>Agaricomycetidae</taxon>
        <taxon>Agaricales</taxon>
        <taxon>Agaricineae</taxon>
        <taxon>Psathyrellaceae</taxon>
        <taxon>Coprinopsis</taxon>
    </lineage>
</organism>
<evidence type="ECO:0000313" key="1">
    <source>
        <dbReference type="EMBL" id="TFK17723.1"/>
    </source>
</evidence>
<sequence>MSIDSPLSWLHILRDVSVPDVVMEGSQGSSFFRENSLPANALTSRPSFRMRTSLTPQPQRKVSEPPALSNLVLNPTFIRPPPVQCQESQPPPTTTSGSFVETVGSGSFVMHSPVICTSLEVYNIYVYHIKLTRLNAAQLRKVTRIAVVEDQLDAIEKEKIGKLVYELG</sequence>
<dbReference type="EMBL" id="ML210470">
    <property type="protein sequence ID" value="TFK17723.1"/>
    <property type="molecule type" value="Genomic_DNA"/>
</dbReference>
<reference evidence="1 2" key="1">
    <citation type="journal article" date="2019" name="Nat. Ecol. Evol.">
        <title>Megaphylogeny resolves global patterns of mushroom evolution.</title>
        <authorList>
            <person name="Varga T."/>
            <person name="Krizsan K."/>
            <person name="Foldi C."/>
            <person name="Dima B."/>
            <person name="Sanchez-Garcia M."/>
            <person name="Sanchez-Ramirez S."/>
            <person name="Szollosi G.J."/>
            <person name="Szarkandi J.G."/>
            <person name="Papp V."/>
            <person name="Albert L."/>
            <person name="Andreopoulos W."/>
            <person name="Angelini C."/>
            <person name="Antonin V."/>
            <person name="Barry K.W."/>
            <person name="Bougher N.L."/>
            <person name="Buchanan P."/>
            <person name="Buyck B."/>
            <person name="Bense V."/>
            <person name="Catcheside P."/>
            <person name="Chovatia M."/>
            <person name="Cooper J."/>
            <person name="Damon W."/>
            <person name="Desjardin D."/>
            <person name="Finy P."/>
            <person name="Geml J."/>
            <person name="Haridas S."/>
            <person name="Hughes K."/>
            <person name="Justo A."/>
            <person name="Karasinski D."/>
            <person name="Kautmanova I."/>
            <person name="Kiss B."/>
            <person name="Kocsube S."/>
            <person name="Kotiranta H."/>
            <person name="LaButti K.M."/>
            <person name="Lechner B.E."/>
            <person name="Liimatainen K."/>
            <person name="Lipzen A."/>
            <person name="Lukacs Z."/>
            <person name="Mihaltcheva S."/>
            <person name="Morgado L.N."/>
            <person name="Niskanen T."/>
            <person name="Noordeloos M.E."/>
            <person name="Ohm R.A."/>
            <person name="Ortiz-Santana B."/>
            <person name="Ovrebo C."/>
            <person name="Racz N."/>
            <person name="Riley R."/>
            <person name="Savchenko A."/>
            <person name="Shiryaev A."/>
            <person name="Soop K."/>
            <person name="Spirin V."/>
            <person name="Szebenyi C."/>
            <person name="Tomsovsky M."/>
            <person name="Tulloss R.E."/>
            <person name="Uehling J."/>
            <person name="Grigoriev I.V."/>
            <person name="Vagvolgyi C."/>
            <person name="Papp T."/>
            <person name="Martin F.M."/>
            <person name="Miettinen O."/>
            <person name="Hibbett D.S."/>
            <person name="Nagy L.G."/>
        </authorList>
    </citation>
    <scope>NUCLEOTIDE SEQUENCE [LARGE SCALE GENOMIC DNA]</scope>
    <source>
        <strain evidence="1 2">CBS 121175</strain>
    </source>
</reference>
<name>A0A5C3KDK2_COPMA</name>
<dbReference type="OrthoDB" id="3230904at2759"/>